<accession>A0A2P2EDB7</accession>
<keyword evidence="3" id="KW-1185">Reference proteome</keyword>
<feature type="compositionally biased region" description="Polar residues" evidence="1">
    <location>
        <begin position="157"/>
        <end position="173"/>
    </location>
</feature>
<sequence>MFQMICQQRPTCGRQCKVPQTIQTAETDENNQCNHFMLGGLEQRTGRSHQEGENQSIAEQQDEVDGLWHSFRHQCWQQIHTQRRTENVRFTANLIVKWPRILHKIIEDRISDLPVRICKKEPTFSTKYQKAKSQHITNDKAMQGYLAFGGFRGQFFQSKPTGHQERQTNQSGRNRYGLA</sequence>
<evidence type="ECO:0000313" key="3">
    <source>
        <dbReference type="Proteomes" id="UP000245086"/>
    </source>
</evidence>
<evidence type="ECO:0000256" key="1">
    <source>
        <dbReference type="SAM" id="MobiDB-lite"/>
    </source>
</evidence>
<dbReference type="EMBL" id="BFBR01000009">
    <property type="protein sequence ID" value="GBF59056.1"/>
    <property type="molecule type" value="Genomic_DNA"/>
</dbReference>
<dbReference type="AlphaFoldDB" id="A0A2P2EDB7"/>
<name>A0A2P2EDB7_9PROT</name>
<dbReference type="Proteomes" id="UP000245086">
    <property type="component" value="Unassembled WGS sequence"/>
</dbReference>
<reference evidence="2 3" key="1">
    <citation type="journal article" date="2018" name="Genome Announc.">
        <title>Draft Genome Sequence of "Candidatus Phycosocius bacilliformis," an Alphaproteobacterial Ectosymbiont of the Hydrocarbon-Producing Green Alga Botryococcus braunii.</title>
        <authorList>
            <person name="Tanabe Y."/>
            <person name="Yamaguchi H."/>
            <person name="Watanabe M.M."/>
        </authorList>
    </citation>
    <scope>NUCLEOTIDE SEQUENCE [LARGE SCALE GENOMIC DNA]</scope>
    <source>
        <strain evidence="2 3">BOTRYCO-2</strain>
    </source>
</reference>
<comment type="caution">
    <text evidence="2">The sequence shown here is derived from an EMBL/GenBank/DDBJ whole genome shotgun (WGS) entry which is preliminary data.</text>
</comment>
<proteinExistence type="predicted"/>
<organism evidence="2 3">
    <name type="scientific">Candidatus Phycosocius bacilliformis</name>
    <dbReference type="NCBI Taxonomy" id="1445552"/>
    <lineage>
        <taxon>Bacteria</taxon>
        <taxon>Pseudomonadati</taxon>
        <taxon>Pseudomonadota</taxon>
        <taxon>Alphaproteobacteria</taxon>
        <taxon>Caulobacterales</taxon>
        <taxon>Caulobacterales incertae sedis</taxon>
        <taxon>Candidatus Phycosocius</taxon>
    </lineage>
</organism>
<gene>
    <name evidence="2" type="ORF">PbB2_02748</name>
</gene>
<protein>
    <submittedName>
        <fullName evidence="2">Uncharacterized protein</fullName>
    </submittedName>
</protein>
<evidence type="ECO:0000313" key="2">
    <source>
        <dbReference type="EMBL" id="GBF59056.1"/>
    </source>
</evidence>
<feature type="region of interest" description="Disordered" evidence="1">
    <location>
        <begin position="157"/>
        <end position="179"/>
    </location>
</feature>